<dbReference type="FunFam" id="3.30.60.90:FF:000001">
    <property type="entry name" value="Dystrophin isoform 2"/>
    <property type="match status" value="1"/>
</dbReference>
<dbReference type="SUPFAM" id="SSF57850">
    <property type="entry name" value="RING/U-box"/>
    <property type="match status" value="1"/>
</dbReference>
<proteinExistence type="predicted"/>
<dbReference type="GO" id="GO:0048172">
    <property type="term" value="P:regulation of short-term neuronal synaptic plasticity"/>
    <property type="evidence" value="ECO:0007669"/>
    <property type="project" value="UniProtKB-ARBA"/>
</dbReference>
<keyword evidence="9" id="KW-0472">Membrane</keyword>
<reference evidence="19 20" key="1">
    <citation type="submission" date="2019-07" db="EMBL/GenBank/DDBJ databases">
        <title>Draft genome assembly of a fouling barnacle, Amphibalanus amphitrite (Darwin, 1854): The first reference genome for Thecostraca.</title>
        <authorList>
            <person name="Kim W."/>
        </authorList>
    </citation>
    <scope>NUCLEOTIDE SEQUENCE [LARGE SCALE GENOMIC DNA]</scope>
    <source>
        <strain evidence="19">SNU_AA5</strain>
        <tissue evidence="19">Soma without cirri and trophi</tissue>
    </source>
</reference>
<dbReference type="PROSITE" id="PS50135">
    <property type="entry name" value="ZF_ZZ_2"/>
    <property type="match status" value="1"/>
</dbReference>
<feature type="coiled-coil region" evidence="15">
    <location>
        <begin position="161"/>
        <end position="218"/>
    </location>
</feature>
<dbReference type="GO" id="GO:0005737">
    <property type="term" value="C:cytoplasm"/>
    <property type="evidence" value="ECO:0007669"/>
    <property type="project" value="UniProtKB-ARBA"/>
</dbReference>
<evidence type="ECO:0000256" key="15">
    <source>
        <dbReference type="SAM" id="Coils"/>
    </source>
</evidence>
<dbReference type="EMBL" id="VIIS01001413">
    <property type="protein sequence ID" value="KAF0298706.1"/>
    <property type="molecule type" value="Genomic_DNA"/>
</dbReference>
<dbReference type="Pfam" id="PF09069">
    <property type="entry name" value="EF-hand_3"/>
    <property type="match status" value="1"/>
</dbReference>
<dbReference type="GO" id="GO:0046716">
    <property type="term" value="P:muscle cell cellular homeostasis"/>
    <property type="evidence" value="ECO:0007669"/>
    <property type="project" value="UniProtKB-ARBA"/>
</dbReference>
<dbReference type="Gene3D" id="2.20.70.10">
    <property type="match status" value="1"/>
</dbReference>
<evidence type="ECO:0000259" key="17">
    <source>
        <dbReference type="PROSITE" id="PS50020"/>
    </source>
</evidence>
<dbReference type="SMART" id="SM00456">
    <property type="entry name" value="WW"/>
    <property type="match status" value="1"/>
</dbReference>
<comment type="subunit">
    <text evidence="12">Component of the dystrophin associated protein complex (DAPC). Interacts with Dg, via the Dg WW domain binding sites.</text>
</comment>
<dbReference type="CDD" id="cd02334">
    <property type="entry name" value="ZZ_dystrophin"/>
    <property type="match status" value="1"/>
</dbReference>
<name>A0A6A4VV50_AMPAM</name>
<dbReference type="InterPro" id="IPR050774">
    <property type="entry name" value="KCMF1/Dystrophin"/>
</dbReference>
<dbReference type="GO" id="GO:0050699">
    <property type="term" value="F:WW domain binding"/>
    <property type="evidence" value="ECO:0007669"/>
    <property type="project" value="UniProtKB-ARBA"/>
</dbReference>
<keyword evidence="8" id="KW-0106">Calcium</keyword>
<dbReference type="SMART" id="SM00291">
    <property type="entry name" value="ZnF_ZZ"/>
    <property type="match status" value="1"/>
</dbReference>
<gene>
    <name evidence="19" type="primary">Dys_4</name>
    <name evidence="19" type="ORF">FJT64_003938</name>
</gene>
<evidence type="ECO:0000256" key="5">
    <source>
        <dbReference type="ARBA" id="ARBA00022723"/>
    </source>
</evidence>
<dbReference type="GO" id="GO:0016010">
    <property type="term" value="C:dystrophin-associated glycoprotein complex"/>
    <property type="evidence" value="ECO:0007669"/>
    <property type="project" value="UniProtKB-ARBA"/>
</dbReference>
<keyword evidence="6 14" id="KW-0863">Zinc-finger</keyword>
<sequence>MEAAQSFLDLVRSREDALRDVVADQSLTPDRQEHRPDGTEDGPGPTTGEVLRRWLQLLGDASRRHADLQSALAFMFPGAAGVAAAGGSRGARCERLQSRRRVASAAMWCRSVEPAGHRRRLSVPCEPSWTVSRAQLPLYRPASPRLQRRRSVDVFWLTEKMHVLERCMQDVERRLTELEQAPSSSDVIDDVTEGTDRLLAVQRGLDDVNEQVARLTENGAPLSSERLARLSTLATRLRQLSSASCGALTGCELSRSVEPPWERAETAERVPYYLHHGERRTQWSHPRLTQLTASLSQLDSVRFSAYRTALKLRRLQRALLLHRLPLEEAALAFQTEAWRLPCSGVAAVPDVLAVLTELYGRLQPPLSGGAALALRVDLCLNWLISVYDSRRTGSIPVYCLKLAIITLCQARLEDKYRYMFQLSADGGGQLDSRRLARLLRRLLQLPGQLAEAAAFGPDQVAGSVSSCLESAGGAAGLTELQLLDWLRAEPQSVVWLPVLHRVAGAETARHQARCNVCKEYPIVGFRYRCLKCFNWDMCQQCFFTGRVSKGHKLSHPLHEYCTESSSSDGLRDLAKSIRNRFKSKHHFRKHQKLAYLPVQHIEEADTDAADSTDPANTTDTLSPDEGGGHSELANNSSVFSSPDSEEELQMITQYCLGLWPAGSDCTDTEGESAAPEEHLRAVVRHLEQERSALQAEYRRLTAAAPVGVSLAAAEESRPNTPDWSEDGDDQLRAQVQQLDRDNRQLGQQLSQLRRLIEGGGTNLARSSTLQTRAVTAAYLSSEGPEQQPASPAGRLSRAKRLALSLARRNGHTVEIAA</sequence>
<dbReference type="GO" id="GO:0042383">
    <property type="term" value="C:sarcolemma"/>
    <property type="evidence" value="ECO:0007669"/>
    <property type="project" value="UniProtKB-SubCell"/>
</dbReference>
<evidence type="ECO:0000256" key="3">
    <source>
        <dbReference type="ARBA" id="ARBA00022475"/>
    </source>
</evidence>
<feature type="region of interest" description="Disordered" evidence="16">
    <location>
        <begin position="21"/>
        <end position="48"/>
    </location>
</feature>
<evidence type="ECO:0000256" key="6">
    <source>
        <dbReference type="ARBA" id="ARBA00022771"/>
    </source>
</evidence>
<dbReference type="InterPro" id="IPR015154">
    <property type="entry name" value="EF-hand_dom_typ2"/>
</dbReference>
<keyword evidence="7" id="KW-0862">Zinc</keyword>
<dbReference type="InterPro" id="IPR011992">
    <property type="entry name" value="EF-hand-dom_pair"/>
</dbReference>
<dbReference type="InterPro" id="IPR043145">
    <property type="entry name" value="Znf_ZZ_sf"/>
</dbReference>
<dbReference type="PANTHER" id="PTHR12268:SF14">
    <property type="entry name" value="DYSTROPHIN-1"/>
    <property type="match status" value="1"/>
</dbReference>
<keyword evidence="5" id="KW-0479">Metal-binding</keyword>
<dbReference type="SUPFAM" id="SSF51045">
    <property type="entry name" value="WW domain"/>
    <property type="match status" value="1"/>
</dbReference>
<feature type="domain" description="ZZ-type" evidence="18">
    <location>
        <begin position="509"/>
        <end position="565"/>
    </location>
</feature>
<dbReference type="GO" id="GO:0031594">
    <property type="term" value="C:neuromuscular junction"/>
    <property type="evidence" value="ECO:0007669"/>
    <property type="project" value="UniProtKB-ARBA"/>
</dbReference>
<comment type="caution">
    <text evidence="19">The sequence shown here is derived from an EMBL/GenBank/DDBJ whole genome shotgun (WGS) entry which is preliminary data.</text>
</comment>
<evidence type="ECO:0000256" key="11">
    <source>
        <dbReference type="ARBA" id="ARBA00023212"/>
    </source>
</evidence>
<dbReference type="InterPro" id="IPR036020">
    <property type="entry name" value="WW_dom_sf"/>
</dbReference>
<dbReference type="GO" id="GO:0005856">
    <property type="term" value="C:cytoskeleton"/>
    <property type="evidence" value="ECO:0007669"/>
    <property type="project" value="UniProtKB-SubCell"/>
</dbReference>
<feature type="region of interest" description="Disordered" evidence="16">
    <location>
        <begin position="605"/>
        <end position="644"/>
    </location>
</feature>
<evidence type="ECO:0000256" key="14">
    <source>
        <dbReference type="PROSITE-ProRule" id="PRU00228"/>
    </source>
</evidence>
<accession>A0A6A4VV50</accession>
<dbReference type="Pfam" id="PF00569">
    <property type="entry name" value="ZZ"/>
    <property type="match status" value="1"/>
</dbReference>
<dbReference type="InterPro" id="IPR000433">
    <property type="entry name" value="Znf_ZZ"/>
</dbReference>
<keyword evidence="11" id="KW-0206">Cytoskeleton</keyword>
<keyword evidence="10" id="KW-0009">Actin-binding</keyword>
<dbReference type="Gene3D" id="3.30.60.90">
    <property type="match status" value="1"/>
</dbReference>
<dbReference type="AlphaFoldDB" id="A0A6A4VV50"/>
<dbReference type="GO" id="GO:0030010">
    <property type="term" value="P:establishment of cell polarity"/>
    <property type="evidence" value="ECO:0007669"/>
    <property type="project" value="UniProtKB-ARBA"/>
</dbReference>
<evidence type="ECO:0000256" key="7">
    <source>
        <dbReference type="ARBA" id="ARBA00022833"/>
    </source>
</evidence>
<dbReference type="Proteomes" id="UP000440578">
    <property type="component" value="Unassembled WGS sequence"/>
</dbReference>
<comment type="subcellular location">
    <subcellularLocation>
        <location evidence="2">Cell membrane</location>
        <location evidence="2">Sarcolemma</location>
        <topology evidence="2">Peripheral membrane protein</topology>
        <orientation evidence="2">Cytoplasmic side</orientation>
    </subcellularLocation>
    <subcellularLocation>
        <location evidence="1">Cytoplasm</location>
        <location evidence="1">Cytoskeleton</location>
    </subcellularLocation>
</comment>
<feature type="compositionally biased region" description="Polar residues" evidence="16">
    <location>
        <begin position="632"/>
        <end position="642"/>
    </location>
</feature>
<dbReference type="SUPFAM" id="SSF47473">
    <property type="entry name" value="EF-hand"/>
    <property type="match status" value="2"/>
</dbReference>
<evidence type="ECO:0000256" key="2">
    <source>
        <dbReference type="ARBA" id="ARBA00004278"/>
    </source>
</evidence>
<dbReference type="InterPro" id="IPR015153">
    <property type="entry name" value="EF-hand_dom_typ1"/>
</dbReference>
<dbReference type="PROSITE" id="PS01159">
    <property type="entry name" value="WW_DOMAIN_1"/>
    <property type="match status" value="1"/>
</dbReference>
<evidence type="ECO:0000256" key="13">
    <source>
        <dbReference type="ARBA" id="ARBA00083840"/>
    </source>
</evidence>
<dbReference type="CDD" id="cd00201">
    <property type="entry name" value="WW"/>
    <property type="match status" value="1"/>
</dbReference>
<evidence type="ECO:0000256" key="8">
    <source>
        <dbReference type="ARBA" id="ARBA00022837"/>
    </source>
</evidence>
<organism evidence="19 20">
    <name type="scientific">Amphibalanus amphitrite</name>
    <name type="common">Striped barnacle</name>
    <name type="synonym">Balanus amphitrite</name>
    <dbReference type="NCBI Taxonomy" id="1232801"/>
    <lineage>
        <taxon>Eukaryota</taxon>
        <taxon>Metazoa</taxon>
        <taxon>Ecdysozoa</taxon>
        <taxon>Arthropoda</taxon>
        <taxon>Crustacea</taxon>
        <taxon>Multicrustacea</taxon>
        <taxon>Cirripedia</taxon>
        <taxon>Thoracica</taxon>
        <taxon>Thoracicalcarea</taxon>
        <taxon>Balanomorpha</taxon>
        <taxon>Balanoidea</taxon>
        <taxon>Balanidae</taxon>
        <taxon>Amphibalaninae</taxon>
        <taxon>Amphibalanus</taxon>
    </lineage>
</organism>
<evidence type="ECO:0000259" key="18">
    <source>
        <dbReference type="PROSITE" id="PS50135"/>
    </source>
</evidence>
<keyword evidence="3" id="KW-1003">Cell membrane</keyword>
<dbReference type="OrthoDB" id="10057795at2759"/>
<evidence type="ECO:0000256" key="10">
    <source>
        <dbReference type="ARBA" id="ARBA00023203"/>
    </source>
</evidence>
<dbReference type="PANTHER" id="PTHR12268">
    <property type="entry name" value="E3 UBIQUITIN-PROTEIN LIGASE KCMF1"/>
    <property type="match status" value="1"/>
</dbReference>
<dbReference type="GO" id="GO:0003779">
    <property type="term" value="F:actin binding"/>
    <property type="evidence" value="ECO:0007669"/>
    <property type="project" value="UniProtKB-KW"/>
</dbReference>
<keyword evidence="15" id="KW-0175">Coiled coil</keyword>
<evidence type="ECO:0000256" key="1">
    <source>
        <dbReference type="ARBA" id="ARBA00004245"/>
    </source>
</evidence>
<evidence type="ECO:0000256" key="16">
    <source>
        <dbReference type="SAM" id="MobiDB-lite"/>
    </source>
</evidence>
<dbReference type="GO" id="GO:0048790">
    <property type="term" value="P:maintenance of presynaptic active zone structure"/>
    <property type="evidence" value="ECO:0007669"/>
    <property type="project" value="UniProtKB-ARBA"/>
</dbReference>
<protein>
    <recommendedName>
        <fullName evidence="13">Protein detached</fullName>
    </recommendedName>
</protein>
<feature type="coiled-coil region" evidence="15">
    <location>
        <begin position="676"/>
        <end position="703"/>
    </location>
</feature>
<dbReference type="PROSITE" id="PS50020">
    <property type="entry name" value="WW_DOMAIN_2"/>
    <property type="match status" value="1"/>
</dbReference>
<feature type="compositionally biased region" description="Low complexity" evidence="16">
    <location>
        <begin position="611"/>
        <end position="620"/>
    </location>
</feature>
<evidence type="ECO:0000313" key="19">
    <source>
        <dbReference type="EMBL" id="KAF0298706.1"/>
    </source>
</evidence>
<evidence type="ECO:0000313" key="20">
    <source>
        <dbReference type="Proteomes" id="UP000440578"/>
    </source>
</evidence>
<dbReference type="Pfam" id="PF09068">
    <property type="entry name" value="EF-hand_2"/>
    <property type="match status" value="1"/>
</dbReference>
<dbReference type="Gene3D" id="1.10.238.10">
    <property type="entry name" value="EF-hand"/>
    <property type="match status" value="2"/>
</dbReference>
<dbReference type="GO" id="GO:0008270">
    <property type="term" value="F:zinc ion binding"/>
    <property type="evidence" value="ECO:0007669"/>
    <property type="project" value="UniProtKB-KW"/>
</dbReference>
<feature type="coiled-coil region" evidence="15">
    <location>
        <begin position="728"/>
        <end position="755"/>
    </location>
</feature>
<feature type="domain" description="WW" evidence="17">
    <location>
        <begin position="255"/>
        <end position="288"/>
    </location>
</feature>
<keyword evidence="20" id="KW-1185">Reference proteome</keyword>
<keyword evidence="4" id="KW-0963">Cytoplasm</keyword>
<evidence type="ECO:0000256" key="4">
    <source>
        <dbReference type="ARBA" id="ARBA00022490"/>
    </source>
</evidence>
<dbReference type="GO" id="GO:0046928">
    <property type="term" value="P:regulation of neurotransmitter secretion"/>
    <property type="evidence" value="ECO:0007669"/>
    <property type="project" value="UniProtKB-ARBA"/>
</dbReference>
<dbReference type="GO" id="GO:0007274">
    <property type="term" value="P:neuromuscular synaptic transmission"/>
    <property type="evidence" value="ECO:0007669"/>
    <property type="project" value="UniProtKB-ARBA"/>
</dbReference>
<evidence type="ECO:0000256" key="12">
    <source>
        <dbReference type="ARBA" id="ARBA00065906"/>
    </source>
</evidence>
<evidence type="ECO:0000256" key="9">
    <source>
        <dbReference type="ARBA" id="ARBA00023136"/>
    </source>
</evidence>
<dbReference type="InterPro" id="IPR001202">
    <property type="entry name" value="WW_dom"/>
</dbReference>